<sequence length="116" mass="13367">MSRRRNQREFEDVARQPVDNGEDRMQRKLDFGVKFFDPNTCHRGFLADHTFRSYVFDHSRGHYWGIMISSSVFIFAWAAVITSGRAQSNDVELNDAIQGLVDSFGDSLFQIPSPFT</sequence>
<reference evidence="3" key="1">
    <citation type="journal article" date="2021" name="Mol. Ecol. Resour.">
        <title>Apolygus lucorum genome provides insights into omnivorousness and mesophyll feeding.</title>
        <authorList>
            <person name="Liu Y."/>
            <person name="Liu H."/>
            <person name="Wang H."/>
            <person name="Huang T."/>
            <person name="Liu B."/>
            <person name="Yang B."/>
            <person name="Yin L."/>
            <person name="Li B."/>
            <person name="Zhang Y."/>
            <person name="Zhang S."/>
            <person name="Jiang F."/>
            <person name="Zhang X."/>
            <person name="Ren Y."/>
            <person name="Wang B."/>
            <person name="Wang S."/>
            <person name="Lu Y."/>
            <person name="Wu K."/>
            <person name="Fan W."/>
            <person name="Wang G."/>
        </authorList>
    </citation>
    <scope>NUCLEOTIDE SEQUENCE</scope>
    <source>
        <strain evidence="3">12Hb</strain>
    </source>
</reference>
<protein>
    <submittedName>
        <fullName evidence="3">Uncharacterized protein</fullName>
    </submittedName>
</protein>
<keyword evidence="2" id="KW-0812">Transmembrane</keyword>
<dbReference type="EMBL" id="WIXP02000013">
    <property type="protein sequence ID" value="KAF6200710.1"/>
    <property type="molecule type" value="Genomic_DNA"/>
</dbReference>
<keyword evidence="2" id="KW-1133">Transmembrane helix</keyword>
<name>A0A8S9WUV3_APOLU</name>
<evidence type="ECO:0000256" key="1">
    <source>
        <dbReference type="SAM" id="MobiDB-lite"/>
    </source>
</evidence>
<keyword evidence="2" id="KW-0472">Membrane</keyword>
<accession>A0A8S9WUV3</accession>
<evidence type="ECO:0000256" key="2">
    <source>
        <dbReference type="SAM" id="Phobius"/>
    </source>
</evidence>
<keyword evidence="4" id="KW-1185">Reference proteome</keyword>
<feature type="region of interest" description="Disordered" evidence="1">
    <location>
        <begin position="1"/>
        <end position="21"/>
    </location>
</feature>
<organism evidence="3 4">
    <name type="scientific">Apolygus lucorum</name>
    <name type="common">Small green plant bug</name>
    <name type="synonym">Lygocoris lucorum</name>
    <dbReference type="NCBI Taxonomy" id="248454"/>
    <lineage>
        <taxon>Eukaryota</taxon>
        <taxon>Metazoa</taxon>
        <taxon>Ecdysozoa</taxon>
        <taxon>Arthropoda</taxon>
        <taxon>Hexapoda</taxon>
        <taxon>Insecta</taxon>
        <taxon>Pterygota</taxon>
        <taxon>Neoptera</taxon>
        <taxon>Paraneoptera</taxon>
        <taxon>Hemiptera</taxon>
        <taxon>Heteroptera</taxon>
        <taxon>Panheteroptera</taxon>
        <taxon>Cimicomorpha</taxon>
        <taxon>Miridae</taxon>
        <taxon>Mirini</taxon>
        <taxon>Apolygus</taxon>
    </lineage>
</organism>
<dbReference type="Proteomes" id="UP000466442">
    <property type="component" value="Unassembled WGS sequence"/>
</dbReference>
<comment type="caution">
    <text evidence="3">The sequence shown here is derived from an EMBL/GenBank/DDBJ whole genome shotgun (WGS) entry which is preliminary data.</text>
</comment>
<gene>
    <name evidence="3" type="ORF">GE061_005154</name>
</gene>
<evidence type="ECO:0000313" key="4">
    <source>
        <dbReference type="Proteomes" id="UP000466442"/>
    </source>
</evidence>
<dbReference type="AlphaFoldDB" id="A0A8S9WUV3"/>
<feature type="non-terminal residue" evidence="3">
    <location>
        <position position="116"/>
    </location>
</feature>
<feature type="transmembrane region" description="Helical" evidence="2">
    <location>
        <begin position="61"/>
        <end position="80"/>
    </location>
</feature>
<proteinExistence type="predicted"/>
<evidence type="ECO:0000313" key="3">
    <source>
        <dbReference type="EMBL" id="KAF6200710.1"/>
    </source>
</evidence>